<dbReference type="Pfam" id="PF13884">
    <property type="entry name" value="Peptidase_S74"/>
    <property type="match status" value="1"/>
</dbReference>
<dbReference type="AlphaFoldDB" id="A0A7Y3VXS5"/>
<comment type="caution">
    <text evidence="4">The sequence shown here is derived from an EMBL/GenBank/DDBJ whole genome shotgun (WGS) entry which is preliminary data.</text>
</comment>
<proteinExistence type="predicted"/>
<evidence type="ECO:0000256" key="2">
    <source>
        <dbReference type="SAM" id="SignalP"/>
    </source>
</evidence>
<dbReference type="RefSeq" id="WP_171221055.1">
    <property type="nucleotide sequence ID" value="NZ_CP121446.1"/>
</dbReference>
<accession>A0A7Y3VXS5</accession>
<feature type="signal peptide" evidence="2">
    <location>
        <begin position="1"/>
        <end position="19"/>
    </location>
</feature>
<name>A0A7Y3VXS5_9FLAO</name>
<evidence type="ECO:0000259" key="3">
    <source>
        <dbReference type="PROSITE" id="PS51688"/>
    </source>
</evidence>
<dbReference type="EMBL" id="JABEVX010000001">
    <property type="protein sequence ID" value="NNT70847.1"/>
    <property type="molecule type" value="Genomic_DNA"/>
</dbReference>
<dbReference type="PROSITE" id="PS51688">
    <property type="entry name" value="ICA"/>
    <property type="match status" value="1"/>
</dbReference>
<sequence>MIKKILLSLIILSGFESKAQVGINTTTPKAQLEIKSSNEATPANNDGLLIPKINAFPVTNPTADQQGMLVYLTTTVGANTPGFYFWNNPTTAWLPVKGTDGGTLDQAYDFGGAGNGRTITADAGAVTIAGTDGLVSTGISGSGALAPSGAGTRMVWNPRKAAFRAGGVSGTQWDDANIGSGSVAFSGGTASGSSSFAGAGSTASATNSFAGAGGTANGQSSVAFGQGTVVNSVDSIAAGFFCTTSSSRSVAFGSVNTASGSSSTVFGENSTASGGTATAFGNSNVASGNIATAFGRNNTAFSYGETVLGIGATTYTPSTNGATQFRAANATDRLFVIGNAIDADNDNTVDLAERSDAMVVLKNGSTGIGTSTPNALLDVASNNKGVMVPRVSLTSANVASPIINPNGGALPESTLVYNTATAGAGANEVTPGFHYWDGTKWVKLEENNGKTKYYTAIGTSSIVGVGSAKTPMSQMQITFTPKSSVVLVSFSASGNNTSPGTFSDFQSVVFFDLLLNGSLVKGFQTSEVNTDESVGRTTWDTNILYPVTVTPFVTQTISINWASSTSIAANITTPISIPSSSLTLNSHRVLSVIDPEGGGGIVTPITPPVTNQFWSINGNSGTNSSTNFMGTLDNQDVVFRRNGALSGRLNSSNTSFGVNSLLNITSGTGNTAIGTSAFSSLTTGSNNTAIGSFANISSSLNNATAIGARASVSVDNSLVLGSVNGVNGATATVNVGIGTTTPQERLHVAGKAFLTDGFSADNAALIYRNNTDYMFLGPQSGSSANGAAMALFGSTNTAGGNAGGIDFNVPGSQVRMNHTNGSYVFRANSTSGYTATFELNDVGLQIGHNSAGRDVVFNTASTERMRLTAAGRVGIGTTAPGGQLELSLNEGRKPTSNTWTIPSDARLKNVDGIYQKGLTEILQLKPIQYHYKNTDKKSFDPKVLEKEAYGFLAQEVQQIFPEAVGTDADGYLNFDLHPILVAYTNAFKELHLKNQAAENKNRELELKLQSQEQIINNLIERLEKLEAKN</sequence>
<dbReference type="InterPro" id="IPR030392">
    <property type="entry name" value="S74_ICA"/>
</dbReference>
<gene>
    <name evidence="4" type="ORF">HKT18_01340</name>
</gene>
<evidence type="ECO:0000313" key="5">
    <source>
        <dbReference type="Proteomes" id="UP000536509"/>
    </source>
</evidence>
<protein>
    <recommendedName>
        <fullName evidence="3">Peptidase S74 domain-containing protein</fullName>
    </recommendedName>
</protein>
<keyword evidence="2" id="KW-0732">Signal</keyword>
<evidence type="ECO:0000313" key="4">
    <source>
        <dbReference type="EMBL" id="NNT70847.1"/>
    </source>
</evidence>
<keyword evidence="1" id="KW-0175">Coiled coil</keyword>
<dbReference type="InterPro" id="IPR011049">
    <property type="entry name" value="Serralysin-like_metalloprot_C"/>
</dbReference>
<dbReference type="CDD" id="cd12820">
    <property type="entry name" value="LbR_YadA-like"/>
    <property type="match status" value="1"/>
</dbReference>
<feature type="coiled-coil region" evidence="1">
    <location>
        <begin position="980"/>
        <end position="1028"/>
    </location>
</feature>
<evidence type="ECO:0000256" key="1">
    <source>
        <dbReference type="SAM" id="Coils"/>
    </source>
</evidence>
<reference evidence="4 5" key="1">
    <citation type="submission" date="2020-05" db="EMBL/GenBank/DDBJ databases">
        <title>Draft genome of Flavobacterium sp. IMCC34852.</title>
        <authorList>
            <person name="Song J."/>
            <person name="Cho J.-C."/>
        </authorList>
    </citation>
    <scope>NUCLEOTIDE SEQUENCE [LARGE SCALE GENOMIC DNA]</scope>
    <source>
        <strain evidence="4 5">IMCC34852</strain>
    </source>
</reference>
<dbReference type="Proteomes" id="UP000536509">
    <property type="component" value="Unassembled WGS sequence"/>
</dbReference>
<feature type="domain" description="Peptidase S74" evidence="3">
    <location>
        <begin position="903"/>
        <end position="1001"/>
    </location>
</feature>
<feature type="chain" id="PRO_5031249616" description="Peptidase S74 domain-containing protein" evidence="2">
    <location>
        <begin position="20"/>
        <end position="1029"/>
    </location>
</feature>
<dbReference type="Gene3D" id="2.150.10.10">
    <property type="entry name" value="Serralysin-like metalloprotease, C-terminal"/>
    <property type="match status" value="2"/>
</dbReference>
<keyword evidence="5" id="KW-1185">Reference proteome</keyword>
<organism evidence="4 5">
    <name type="scientific">Flavobacterium rivulicola</name>
    <dbReference type="NCBI Taxonomy" id="2732161"/>
    <lineage>
        <taxon>Bacteria</taxon>
        <taxon>Pseudomonadati</taxon>
        <taxon>Bacteroidota</taxon>
        <taxon>Flavobacteriia</taxon>
        <taxon>Flavobacteriales</taxon>
        <taxon>Flavobacteriaceae</taxon>
        <taxon>Flavobacterium</taxon>
    </lineage>
</organism>